<accession>A0ABQ7MZT8</accession>
<keyword evidence="2" id="KW-1185">Reference proteome</keyword>
<evidence type="ECO:0000313" key="2">
    <source>
        <dbReference type="Proteomes" id="UP000823674"/>
    </source>
</evidence>
<name>A0ABQ7MZT8_BRACM</name>
<gene>
    <name evidence="1" type="primary">A03g502440.1_BraROA</name>
    <name evidence="1" type="ORF">IGI04_010313</name>
</gene>
<protein>
    <submittedName>
        <fullName evidence="1">Uncharacterized protein</fullName>
    </submittedName>
</protein>
<dbReference type="Proteomes" id="UP000823674">
    <property type="component" value="Chromosome A03"/>
</dbReference>
<proteinExistence type="predicted"/>
<comment type="caution">
    <text evidence="1">The sequence shown here is derived from an EMBL/GenBank/DDBJ whole genome shotgun (WGS) entry which is preliminary data.</text>
</comment>
<evidence type="ECO:0000313" key="1">
    <source>
        <dbReference type="EMBL" id="KAG5404194.1"/>
    </source>
</evidence>
<dbReference type="EMBL" id="JADBGQ010000003">
    <property type="protein sequence ID" value="KAG5404194.1"/>
    <property type="molecule type" value="Genomic_DNA"/>
</dbReference>
<reference evidence="1 2" key="1">
    <citation type="submission" date="2021-03" db="EMBL/GenBank/DDBJ databases">
        <authorList>
            <person name="King G.J."/>
            <person name="Bancroft I."/>
            <person name="Baten A."/>
            <person name="Bloomfield J."/>
            <person name="Borpatragohain P."/>
            <person name="He Z."/>
            <person name="Irish N."/>
            <person name="Irwin J."/>
            <person name="Liu K."/>
            <person name="Mauleon R.P."/>
            <person name="Moore J."/>
            <person name="Morris R."/>
            <person name="Ostergaard L."/>
            <person name="Wang B."/>
            <person name="Wells R."/>
        </authorList>
    </citation>
    <scope>NUCLEOTIDE SEQUENCE [LARGE SCALE GENOMIC DNA]</scope>
    <source>
        <strain evidence="1">R-o-18</strain>
        <tissue evidence="1">Leaf</tissue>
    </source>
</reference>
<sequence length="74" mass="8402">MLSTVNVHHDPGSSPPPIGYHRLCKFFVLQILQDKNVKKMTVTNIHLPEFETGSCKETVGTRFLCFSEARNVKK</sequence>
<organism evidence="1 2">
    <name type="scientific">Brassica rapa subsp. trilocularis</name>
    <dbReference type="NCBI Taxonomy" id="1813537"/>
    <lineage>
        <taxon>Eukaryota</taxon>
        <taxon>Viridiplantae</taxon>
        <taxon>Streptophyta</taxon>
        <taxon>Embryophyta</taxon>
        <taxon>Tracheophyta</taxon>
        <taxon>Spermatophyta</taxon>
        <taxon>Magnoliopsida</taxon>
        <taxon>eudicotyledons</taxon>
        <taxon>Gunneridae</taxon>
        <taxon>Pentapetalae</taxon>
        <taxon>rosids</taxon>
        <taxon>malvids</taxon>
        <taxon>Brassicales</taxon>
        <taxon>Brassicaceae</taxon>
        <taxon>Brassiceae</taxon>
        <taxon>Brassica</taxon>
    </lineage>
</organism>